<reference evidence="3" key="1">
    <citation type="submission" date="2022-11" db="EMBL/GenBank/DDBJ databases">
        <title>Minimal conservation of predation-associated metabolite biosynthetic gene clusters underscores biosynthetic potential of Myxococcota including descriptions for ten novel species: Archangium lansinium sp. nov., Myxococcus landrumus sp. nov., Nannocystis bai.</title>
        <authorList>
            <person name="Ahearne A."/>
            <person name="Stevens C."/>
            <person name="Dowd S."/>
        </authorList>
    </citation>
    <scope>NUCLEOTIDE SEQUENCE</scope>
    <source>
        <strain evidence="3">Fl3</strain>
    </source>
</reference>
<protein>
    <submittedName>
        <fullName evidence="3">Uncharacterized protein</fullName>
    </submittedName>
</protein>
<dbReference type="EMBL" id="CP114040">
    <property type="protein sequence ID" value="WAS98940.1"/>
    <property type="molecule type" value="Genomic_DNA"/>
</dbReference>
<keyword evidence="4" id="KW-1185">Reference proteome</keyword>
<evidence type="ECO:0000256" key="2">
    <source>
        <dbReference type="SAM" id="Phobius"/>
    </source>
</evidence>
<name>A0ABY7HHZ2_9BACT</name>
<organism evidence="3 4">
    <name type="scientific">Nannocystis punicea</name>
    <dbReference type="NCBI Taxonomy" id="2995304"/>
    <lineage>
        <taxon>Bacteria</taxon>
        <taxon>Pseudomonadati</taxon>
        <taxon>Myxococcota</taxon>
        <taxon>Polyangia</taxon>
        <taxon>Nannocystales</taxon>
        <taxon>Nannocystaceae</taxon>
        <taxon>Nannocystis</taxon>
    </lineage>
</organism>
<feature type="region of interest" description="Disordered" evidence="1">
    <location>
        <begin position="217"/>
        <end position="237"/>
    </location>
</feature>
<gene>
    <name evidence="3" type="ORF">O0S08_22650</name>
</gene>
<accession>A0ABY7HHZ2</accession>
<evidence type="ECO:0000313" key="3">
    <source>
        <dbReference type="EMBL" id="WAS98940.1"/>
    </source>
</evidence>
<feature type="transmembrane region" description="Helical" evidence="2">
    <location>
        <begin position="16"/>
        <end position="36"/>
    </location>
</feature>
<proteinExistence type="predicted"/>
<keyword evidence="2" id="KW-0472">Membrane</keyword>
<keyword evidence="2" id="KW-0812">Transmembrane</keyword>
<keyword evidence="2" id="KW-1133">Transmembrane helix</keyword>
<sequence length="294" mass="31538">MADLDLRTQDPDNFTLVPIGLLLASLGVPILIASALEPRARAILDEQSGLLFALGCAVVGIGCVAAGLATPDLVRQRRHLFKRYFDANGELALPAAVAPSLFGRACAIAWRLELSASMSFGPGFSFALPVRVRGPALGDLPARDEGLQLPRGAHEPTVTLHGGHRTFAPGEPIVGDITWERPSAPRRAVLRLLWHARDARGVVCQLAVARLPQLAAHGGDDPYRGASETEETGVPLAGNERRRFHLVAPEAPPSYVGALFRIDWCLELEVDDETRRIDLVVGPGRAALLTADTR</sequence>
<evidence type="ECO:0000256" key="1">
    <source>
        <dbReference type="SAM" id="MobiDB-lite"/>
    </source>
</evidence>
<dbReference type="RefSeq" id="WP_269041301.1">
    <property type="nucleotide sequence ID" value="NZ_CP114040.1"/>
</dbReference>
<feature type="transmembrane region" description="Helical" evidence="2">
    <location>
        <begin position="48"/>
        <end position="71"/>
    </location>
</feature>
<dbReference type="Proteomes" id="UP001164459">
    <property type="component" value="Chromosome"/>
</dbReference>
<evidence type="ECO:0000313" key="4">
    <source>
        <dbReference type="Proteomes" id="UP001164459"/>
    </source>
</evidence>